<sequence>MLEALGLTDVETTVYAELVRQGSCGIQELPALCALHSTDVEIAVRGLAEKGLVTASADSRAHVTAAPPDIAGEVLLLRRMQELHSARVAIGRLADDYRRSAREQAEGLPVEFTPDEAVRQRLDQIQRRARSEVLMFDKPPYLSLNNSSEIEQLAAGVRYRTVYDRRAVERPGGLDRIQRYVAAGEQARLAPSLPIKMVVVDRELAILPALDGGLGGPGGSALVHPSPLLDALVELFERLWADGLPVEASGTAPGELDAADVQLLTLLLSGLTDEVIGRRLGVGRRTVLRRARSLMDRAKVDSRMQLGWYAARHDWVTFDGAHDRPSGAPDA</sequence>
<dbReference type="PANTHER" id="PTHR34293:SF1">
    <property type="entry name" value="HTH-TYPE TRANSCRIPTIONAL REGULATOR TRMBL2"/>
    <property type="match status" value="1"/>
</dbReference>
<gene>
    <name evidence="2" type="ORF">ACFFTL_10435</name>
</gene>
<evidence type="ECO:0000313" key="2">
    <source>
        <dbReference type="EMBL" id="MFB9572729.1"/>
    </source>
</evidence>
<evidence type="ECO:0000313" key="3">
    <source>
        <dbReference type="Proteomes" id="UP001589710"/>
    </source>
</evidence>
<comment type="caution">
    <text evidence="2">The sequence shown here is derived from an EMBL/GenBank/DDBJ whole genome shotgun (WGS) entry which is preliminary data.</text>
</comment>
<protein>
    <submittedName>
        <fullName evidence="2">TrmB family transcriptional regulator</fullName>
    </submittedName>
</protein>
<organism evidence="2 3">
    <name type="scientific">Streptomyces yanii</name>
    <dbReference type="NCBI Taxonomy" id="78510"/>
    <lineage>
        <taxon>Bacteria</taxon>
        <taxon>Bacillati</taxon>
        <taxon>Actinomycetota</taxon>
        <taxon>Actinomycetes</taxon>
        <taxon>Kitasatosporales</taxon>
        <taxon>Streptomycetaceae</taxon>
        <taxon>Streptomyces</taxon>
    </lineage>
</organism>
<reference evidence="2 3" key="1">
    <citation type="submission" date="2024-09" db="EMBL/GenBank/DDBJ databases">
        <authorList>
            <person name="Sun Q."/>
            <person name="Mori K."/>
        </authorList>
    </citation>
    <scope>NUCLEOTIDE SEQUENCE [LARGE SCALE GENOMIC DNA]</scope>
    <source>
        <strain evidence="2 3">JCM 3331</strain>
    </source>
</reference>
<dbReference type="Proteomes" id="UP001589710">
    <property type="component" value="Unassembled WGS sequence"/>
</dbReference>
<dbReference type="InterPro" id="IPR000792">
    <property type="entry name" value="Tscrpt_reg_LuxR_C"/>
</dbReference>
<dbReference type="InterPro" id="IPR036388">
    <property type="entry name" value="WH-like_DNA-bd_sf"/>
</dbReference>
<proteinExistence type="predicted"/>
<dbReference type="Gene3D" id="1.10.10.10">
    <property type="entry name" value="Winged helix-like DNA-binding domain superfamily/Winged helix DNA-binding domain"/>
    <property type="match status" value="2"/>
</dbReference>
<dbReference type="InterPro" id="IPR016032">
    <property type="entry name" value="Sig_transdc_resp-reg_C-effctor"/>
</dbReference>
<dbReference type="InterPro" id="IPR002831">
    <property type="entry name" value="Tscrpt_reg_TrmB_N"/>
</dbReference>
<accession>A0ABV5R4H1</accession>
<dbReference type="RefSeq" id="WP_345509523.1">
    <property type="nucleotide sequence ID" value="NZ_BAAAXD010000003.1"/>
</dbReference>
<keyword evidence="3" id="KW-1185">Reference proteome</keyword>
<dbReference type="InterPro" id="IPR051797">
    <property type="entry name" value="TrmB-like"/>
</dbReference>
<dbReference type="SUPFAM" id="SSF46894">
    <property type="entry name" value="C-terminal effector domain of the bipartite response regulators"/>
    <property type="match status" value="1"/>
</dbReference>
<evidence type="ECO:0000259" key="1">
    <source>
        <dbReference type="SMART" id="SM00421"/>
    </source>
</evidence>
<dbReference type="PANTHER" id="PTHR34293">
    <property type="entry name" value="HTH-TYPE TRANSCRIPTIONAL REGULATOR TRMBL2"/>
    <property type="match status" value="1"/>
</dbReference>
<dbReference type="SMART" id="SM00421">
    <property type="entry name" value="HTH_LUXR"/>
    <property type="match status" value="1"/>
</dbReference>
<feature type="domain" description="HTH luxR-type" evidence="1">
    <location>
        <begin position="253"/>
        <end position="310"/>
    </location>
</feature>
<name>A0ABV5R4H1_9ACTN</name>
<dbReference type="Pfam" id="PF01978">
    <property type="entry name" value="TrmB"/>
    <property type="match status" value="1"/>
</dbReference>
<dbReference type="EMBL" id="JBHMCG010000051">
    <property type="protein sequence ID" value="MFB9572729.1"/>
    <property type="molecule type" value="Genomic_DNA"/>
</dbReference>